<feature type="compositionally biased region" description="Low complexity" evidence="1">
    <location>
        <begin position="374"/>
        <end position="386"/>
    </location>
</feature>
<dbReference type="Proteomes" id="UP000070544">
    <property type="component" value="Unassembled WGS sequence"/>
</dbReference>
<feature type="region of interest" description="Disordered" evidence="1">
    <location>
        <begin position="26"/>
        <end position="255"/>
    </location>
</feature>
<organism evidence="2 3">
    <name type="scientific">Gonapodya prolifera (strain JEL478)</name>
    <name type="common">Monoblepharis prolifera</name>
    <dbReference type="NCBI Taxonomy" id="1344416"/>
    <lineage>
        <taxon>Eukaryota</taxon>
        <taxon>Fungi</taxon>
        <taxon>Fungi incertae sedis</taxon>
        <taxon>Chytridiomycota</taxon>
        <taxon>Chytridiomycota incertae sedis</taxon>
        <taxon>Monoblepharidomycetes</taxon>
        <taxon>Monoblepharidales</taxon>
        <taxon>Gonapodyaceae</taxon>
        <taxon>Gonapodya</taxon>
    </lineage>
</organism>
<feature type="compositionally biased region" description="Polar residues" evidence="1">
    <location>
        <begin position="353"/>
        <end position="373"/>
    </location>
</feature>
<evidence type="ECO:0000313" key="2">
    <source>
        <dbReference type="EMBL" id="KXS18466.1"/>
    </source>
</evidence>
<feature type="compositionally biased region" description="Pro residues" evidence="1">
    <location>
        <begin position="332"/>
        <end position="343"/>
    </location>
</feature>
<name>A0A139AP07_GONPJ</name>
<feature type="region of interest" description="Disordered" evidence="1">
    <location>
        <begin position="467"/>
        <end position="498"/>
    </location>
</feature>
<feature type="region of interest" description="Disordered" evidence="1">
    <location>
        <begin position="1"/>
        <end position="20"/>
    </location>
</feature>
<dbReference type="OrthoDB" id="10666451at2759"/>
<feature type="compositionally biased region" description="Polar residues" evidence="1">
    <location>
        <begin position="440"/>
        <end position="449"/>
    </location>
</feature>
<reference evidence="2 3" key="1">
    <citation type="journal article" date="2015" name="Genome Biol. Evol.">
        <title>Phylogenomic analyses indicate that early fungi evolved digesting cell walls of algal ancestors of land plants.</title>
        <authorList>
            <person name="Chang Y."/>
            <person name="Wang S."/>
            <person name="Sekimoto S."/>
            <person name="Aerts A.L."/>
            <person name="Choi C."/>
            <person name="Clum A."/>
            <person name="LaButti K.M."/>
            <person name="Lindquist E.A."/>
            <person name="Yee Ngan C."/>
            <person name="Ohm R.A."/>
            <person name="Salamov A.A."/>
            <person name="Grigoriev I.V."/>
            <person name="Spatafora J.W."/>
            <person name="Berbee M.L."/>
        </authorList>
    </citation>
    <scope>NUCLEOTIDE SEQUENCE [LARGE SCALE GENOMIC DNA]</scope>
    <source>
        <strain evidence="2 3">JEL478</strain>
    </source>
</reference>
<proteinExistence type="predicted"/>
<protein>
    <submittedName>
        <fullName evidence="2">Uncharacterized protein</fullName>
    </submittedName>
</protein>
<dbReference type="EMBL" id="KQ965742">
    <property type="protein sequence ID" value="KXS18466.1"/>
    <property type="molecule type" value="Genomic_DNA"/>
</dbReference>
<feature type="region of interest" description="Disordered" evidence="1">
    <location>
        <begin position="317"/>
        <end position="449"/>
    </location>
</feature>
<sequence>MTAAVQGHPDEEAAWSSDSELAARLFPELSSSFAPSSSTWPPQPKPQNSDDSEDEPEPIRELSFETSRSDSSHDFQSHSENVGGARAAEKREVPAAQVHSDVESGPSSDNELAARLFPQLSSSFAPSSSTRPQQSKTPVADSSDEEPEPVRELSFETSRSNSSRDFQSQSENAGEARAADKREISEPVTTKVAPQKPLWAAWDERPSLDKQEGAPQAMQPTGIPGVFHVAPLPGQRGTSARPAVPSKVFLPTNNSSSDFVTALQNASDMLNRLSIGEPTTRSSQKEVSESQPATGIGKPLSSVDYLSYKNVDARLFASRNSKSSTKHIRPPKTLPPPPPPSPPTTDRSGGTLVANNVQPSVWAPNSSVAATGTSKPPSSSPLVPLKTEPRGIVPVKTEPRGTTPNMEFRPPSFTGSNDYSGSTTYRMPGSYPASSSSTSLHNPHSQTQAERPLTRLIPLGRSVSEFSASSLSVPEPTNGLSDWESSGPLPNGVSDNMSREDATKTVQSLFAAVIQSDEAAQATEEFVSPEDLVCDLLPHQIKGVKWMAALEKSGPKGGILADVRIPVLSSYNRSSTLI</sequence>
<feature type="region of interest" description="Disordered" evidence="1">
    <location>
        <begin position="271"/>
        <end position="303"/>
    </location>
</feature>
<keyword evidence="3" id="KW-1185">Reference proteome</keyword>
<evidence type="ECO:0000313" key="3">
    <source>
        <dbReference type="Proteomes" id="UP000070544"/>
    </source>
</evidence>
<feature type="compositionally biased region" description="Low complexity" evidence="1">
    <location>
        <begin position="27"/>
        <end position="40"/>
    </location>
</feature>
<feature type="compositionally biased region" description="Polar residues" evidence="1">
    <location>
        <begin position="413"/>
        <end position="425"/>
    </location>
</feature>
<gene>
    <name evidence="2" type="ORF">M427DRAFT_211223</name>
</gene>
<dbReference type="AlphaFoldDB" id="A0A139AP07"/>
<feature type="compositionally biased region" description="Basic and acidic residues" evidence="1">
    <location>
        <begin position="202"/>
        <end position="212"/>
    </location>
</feature>
<feature type="compositionally biased region" description="Polar residues" evidence="1">
    <location>
        <begin position="155"/>
        <end position="172"/>
    </location>
</feature>
<feature type="compositionally biased region" description="Basic and acidic residues" evidence="1">
    <location>
        <begin position="57"/>
        <end position="77"/>
    </location>
</feature>
<accession>A0A139AP07</accession>
<evidence type="ECO:0000256" key="1">
    <source>
        <dbReference type="SAM" id="MobiDB-lite"/>
    </source>
</evidence>